<dbReference type="PANTHER" id="PTHR11795:SF447">
    <property type="entry name" value="ABC TRANSPORTER PERMEASE PROTEIN"/>
    <property type="match status" value="1"/>
</dbReference>
<keyword evidence="11" id="KW-1185">Reference proteome</keyword>
<evidence type="ECO:0000313" key="11">
    <source>
        <dbReference type="Proteomes" id="UP001595715"/>
    </source>
</evidence>
<evidence type="ECO:0000256" key="5">
    <source>
        <dbReference type="ARBA" id="ARBA00022970"/>
    </source>
</evidence>
<feature type="transmembrane region" description="Helical" evidence="9">
    <location>
        <begin position="42"/>
        <end position="61"/>
    </location>
</feature>
<keyword evidence="7 9" id="KW-0472">Membrane</keyword>
<name>A0ABV8K0U4_9BACL</name>
<protein>
    <submittedName>
        <fullName evidence="10">Urea ABC transporter permease subunit UrtB</fullName>
    </submittedName>
</protein>
<feature type="transmembrane region" description="Helical" evidence="9">
    <location>
        <begin position="235"/>
        <end position="259"/>
    </location>
</feature>
<feature type="transmembrane region" description="Helical" evidence="9">
    <location>
        <begin position="152"/>
        <end position="169"/>
    </location>
</feature>
<dbReference type="PANTHER" id="PTHR11795">
    <property type="entry name" value="BRANCHED-CHAIN AMINO ACID TRANSPORT SYSTEM PERMEASE PROTEIN LIVH"/>
    <property type="match status" value="1"/>
</dbReference>
<dbReference type="NCBIfam" id="TIGR03409">
    <property type="entry name" value="urea_trans_UrtB"/>
    <property type="match status" value="1"/>
</dbReference>
<proteinExistence type="inferred from homology"/>
<keyword evidence="3" id="KW-1003">Cell membrane</keyword>
<evidence type="ECO:0000256" key="3">
    <source>
        <dbReference type="ARBA" id="ARBA00022475"/>
    </source>
</evidence>
<comment type="subcellular location">
    <subcellularLocation>
        <location evidence="1">Cell membrane</location>
        <topology evidence="1">Multi-pass membrane protein</topology>
    </subcellularLocation>
</comment>
<feature type="transmembrane region" description="Helical" evidence="9">
    <location>
        <begin position="104"/>
        <end position="122"/>
    </location>
</feature>
<evidence type="ECO:0000256" key="1">
    <source>
        <dbReference type="ARBA" id="ARBA00004651"/>
    </source>
</evidence>
<keyword evidence="4 9" id="KW-0812">Transmembrane</keyword>
<feature type="transmembrane region" description="Helical" evidence="9">
    <location>
        <begin position="201"/>
        <end position="223"/>
    </location>
</feature>
<comment type="similarity">
    <text evidence="8">Belongs to the binding-protein-dependent transport system permease family. LivHM subfamily.</text>
</comment>
<dbReference type="Proteomes" id="UP001595715">
    <property type="component" value="Unassembled WGS sequence"/>
</dbReference>
<evidence type="ECO:0000313" key="10">
    <source>
        <dbReference type="EMBL" id="MFC4100241.1"/>
    </source>
</evidence>
<reference evidence="11" key="1">
    <citation type="journal article" date="2019" name="Int. J. Syst. Evol. Microbiol.">
        <title>The Global Catalogue of Microorganisms (GCM) 10K type strain sequencing project: providing services to taxonomists for standard genome sequencing and annotation.</title>
        <authorList>
            <consortium name="The Broad Institute Genomics Platform"/>
            <consortium name="The Broad Institute Genome Sequencing Center for Infectious Disease"/>
            <person name="Wu L."/>
            <person name="Ma J."/>
        </authorList>
    </citation>
    <scope>NUCLEOTIDE SEQUENCE [LARGE SCALE GENOMIC DNA]</scope>
    <source>
        <strain evidence="11">IBRC-M 10987</strain>
    </source>
</reference>
<accession>A0ABV8K0U4</accession>
<evidence type="ECO:0000256" key="6">
    <source>
        <dbReference type="ARBA" id="ARBA00022989"/>
    </source>
</evidence>
<evidence type="ECO:0000256" key="2">
    <source>
        <dbReference type="ARBA" id="ARBA00022448"/>
    </source>
</evidence>
<keyword evidence="2" id="KW-0813">Transport</keyword>
<organism evidence="10 11">
    <name type="scientific">Paenibacillus xanthanilyticus</name>
    <dbReference type="NCBI Taxonomy" id="1783531"/>
    <lineage>
        <taxon>Bacteria</taxon>
        <taxon>Bacillati</taxon>
        <taxon>Bacillota</taxon>
        <taxon>Bacilli</taxon>
        <taxon>Bacillales</taxon>
        <taxon>Paenibacillaceae</taxon>
        <taxon>Paenibacillus</taxon>
    </lineage>
</organism>
<dbReference type="InterPro" id="IPR001851">
    <property type="entry name" value="ABC_transp_permease"/>
</dbReference>
<feature type="transmembrane region" description="Helical" evidence="9">
    <location>
        <begin position="12"/>
        <end position="35"/>
    </location>
</feature>
<dbReference type="RefSeq" id="WP_377718915.1">
    <property type="nucleotide sequence ID" value="NZ_JBHSAM010000023.1"/>
</dbReference>
<keyword evidence="6 9" id="KW-1133">Transmembrane helix</keyword>
<comment type="caution">
    <text evidence="10">The sequence shown here is derived from an EMBL/GenBank/DDBJ whole genome shotgun (WGS) entry which is preliminary data.</text>
</comment>
<evidence type="ECO:0000256" key="8">
    <source>
        <dbReference type="ARBA" id="ARBA00037998"/>
    </source>
</evidence>
<dbReference type="CDD" id="cd06582">
    <property type="entry name" value="TM_PBP1_LivH_like"/>
    <property type="match status" value="1"/>
</dbReference>
<gene>
    <name evidence="10" type="primary">urtB</name>
    <name evidence="10" type="ORF">ACFOZ8_11355</name>
</gene>
<dbReference type="InterPro" id="IPR017779">
    <property type="entry name" value="ABC_UrtB_bac"/>
</dbReference>
<sequence length="301" mass="32239">MEVTVLQLFNGVSVSSILLLIALGLAITFGLMKVINMAHGELIMIGAYSAYVMQNLFQSYLPESAFGWYFAAAIPFSFAVSFLVGLLLETVLIRFLYGRPLDSLLATWGVGLMLQQLARTIFGAPNVGVTSPAWLDGGATILGDVVLPYKRLFIIGLVAVVLLAMYVYINRSHAGRRMRAVMQNRDMAACLGISTRRVDAVTFAIGSGIAGIAGCALTLMGPIGPSIGTYYIVDAFMVVVLGGVGKLVGTVFGALGIGLSNTLFEYWTTASLGKVLVFLCIVAFLQWRPSGLIAMRTRSLD</sequence>
<feature type="transmembrane region" description="Helical" evidence="9">
    <location>
        <begin position="266"/>
        <end position="287"/>
    </location>
</feature>
<keyword evidence="5" id="KW-0029">Amino-acid transport</keyword>
<dbReference type="InterPro" id="IPR052157">
    <property type="entry name" value="BCAA_transport_permease"/>
</dbReference>
<feature type="transmembrane region" description="Helical" evidence="9">
    <location>
        <begin position="67"/>
        <end position="92"/>
    </location>
</feature>
<dbReference type="Pfam" id="PF02653">
    <property type="entry name" value="BPD_transp_2"/>
    <property type="match status" value="1"/>
</dbReference>
<evidence type="ECO:0000256" key="4">
    <source>
        <dbReference type="ARBA" id="ARBA00022692"/>
    </source>
</evidence>
<dbReference type="EMBL" id="JBHSAM010000023">
    <property type="protein sequence ID" value="MFC4100241.1"/>
    <property type="molecule type" value="Genomic_DNA"/>
</dbReference>
<evidence type="ECO:0000256" key="9">
    <source>
        <dbReference type="SAM" id="Phobius"/>
    </source>
</evidence>
<evidence type="ECO:0000256" key="7">
    <source>
        <dbReference type="ARBA" id="ARBA00023136"/>
    </source>
</evidence>